<evidence type="ECO:0000313" key="4">
    <source>
        <dbReference type="Proteomes" id="UP000325577"/>
    </source>
</evidence>
<dbReference type="Pfam" id="PF00443">
    <property type="entry name" value="UCH"/>
    <property type="match status" value="1"/>
</dbReference>
<dbReference type="InterPro" id="IPR001394">
    <property type="entry name" value="Peptidase_C19_UCH"/>
</dbReference>
<dbReference type="Gene3D" id="3.90.70.10">
    <property type="entry name" value="Cysteine proteinases"/>
    <property type="match status" value="1"/>
</dbReference>
<dbReference type="CDD" id="cd02257">
    <property type="entry name" value="Peptidase_C19"/>
    <property type="match status" value="1"/>
</dbReference>
<dbReference type="GO" id="GO:0004843">
    <property type="term" value="F:cysteine-type deubiquitinase activity"/>
    <property type="evidence" value="ECO:0007669"/>
    <property type="project" value="InterPro"/>
</dbReference>
<dbReference type="InterPro" id="IPR018200">
    <property type="entry name" value="USP_CS"/>
</dbReference>
<dbReference type="SUPFAM" id="SSF54001">
    <property type="entry name" value="Cysteine proteinases"/>
    <property type="match status" value="1"/>
</dbReference>
<organism evidence="3 4">
    <name type="scientific">Nyssa sinensis</name>
    <dbReference type="NCBI Taxonomy" id="561372"/>
    <lineage>
        <taxon>Eukaryota</taxon>
        <taxon>Viridiplantae</taxon>
        <taxon>Streptophyta</taxon>
        <taxon>Embryophyta</taxon>
        <taxon>Tracheophyta</taxon>
        <taxon>Spermatophyta</taxon>
        <taxon>Magnoliopsida</taxon>
        <taxon>eudicotyledons</taxon>
        <taxon>Gunneridae</taxon>
        <taxon>Pentapetalae</taxon>
        <taxon>asterids</taxon>
        <taxon>Cornales</taxon>
        <taxon>Nyssaceae</taxon>
        <taxon>Nyssa</taxon>
    </lineage>
</organism>
<keyword evidence="4" id="KW-1185">Reference proteome</keyword>
<dbReference type="AlphaFoldDB" id="A0A5J4ZMH7"/>
<accession>A0A5J4ZMH7</accession>
<name>A0A5J4ZMH7_9ASTE</name>
<evidence type="ECO:0000256" key="1">
    <source>
        <dbReference type="ARBA" id="ARBA00009085"/>
    </source>
</evidence>
<feature type="domain" description="USP" evidence="2">
    <location>
        <begin position="1"/>
        <end position="94"/>
    </location>
</feature>
<dbReference type="InterPro" id="IPR038765">
    <property type="entry name" value="Papain-like_cys_pep_sf"/>
</dbReference>
<dbReference type="InterPro" id="IPR050185">
    <property type="entry name" value="Ub_carboxyl-term_hydrolase"/>
</dbReference>
<dbReference type="OrthoDB" id="429671at2759"/>
<dbReference type="GO" id="GO:0016579">
    <property type="term" value="P:protein deubiquitination"/>
    <property type="evidence" value="ECO:0007669"/>
    <property type="project" value="InterPro"/>
</dbReference>
<dbReference type="PROSITE" id="PS00973">
    <property type="entry name" value="USP_2"/>
    <property type="match status" value="1"/>
</dbReference>
<evidence type="ECO:0000313" key="3">
    <source>
        <dbReference type="EMBL" id="KAA8519149.1"/>
    </source>
</evidence>
<reference evidence="3 4" key="1">
    <citation type="submission" date="2019-09" db="EMBL/GenBank/DDBJ databases">
        <title>A chromosome-level genome assembly of the Chinese tupelo Nyssa sinensis.</title>
        <authorList>
            <person name="Yang X."/>
            <person name="Kang M."/>
            <person name="Yang Y."/>
            <person name="Xiong H."/>
            <person name="Wang M."/>
            <person name="Zhang Z."/>
            <person name="Wang Z."/>
            <person name="Wu H."/>
            <person name="Ma T."/>
            <person name="Liu J."/>
            <person name="Xi Z."/>
        </authorList>
    </citation>
    <scope>NUCLEOTIDE SEQUENCE [LARGE SCALE GENOMIC DNA]</scope>
    <source>
        <strain evidence="3">J267</strain>
        <tissue evidence="3">Leaf</tissue>
    </source>
</reference>
<dbReference type="PANTHER" id="PTHR21646:SF93">
    <property type="entry name" value="UBIQUITIN HYDROLASE B"/>
    <property type="match status" value="1"/>
</dbReference>
<dbReference type="InterPro" id="IPR028889">
    <property type="entry name" value="USP"/>
</dbReference>
<proteinExistence type="inferred from homology"/>
<protein>
    <recommendedName>
        <fullName evidence="2">USP domain-containing protein</fullName>
    </recommendedName>
</protein>
<evidence type="ECO:0000259" key="2">
    <source>
        <dbReference type="PROSITE" id="PS50235"/>
    </source>
</evidence>
<dbReference type="Proteomes" id="UP000325577">
    <property type="component" value="Linkage Group LG6"/>
</dbReference>
<dbReference type="EMBL" id="CM018049">
    <property type="protein sequence ID" value="KAA8519149.1"/>
    <property type="molecule type" value="Genomic_DNA"/>
</dbReference>
<dbReference type="PANTHER" id="PTHR21646">
    <property type="entry name" value="UBIQUITIN CARBOXYL-TERMINAL HYDROLASE"/>
    <property type="match status" value="1"/>
</dbReference>
<gene>
    <name evidence="3" type="ORF">F0562_013377</name>
</gene>
<sequence>MEARGAPNYKRLVRFPLELGLGRELLVSPSTEGQRYKLVSMITHHGRKALNGHYTADAYCLNGQWLRFDDASVTAISTSKVLLDQAYVLFNKQDTN</sequence>
<dbReference type="PROSITE" id="PS50235">
    <property type="entry name" value="USP_3"/>
    <property type="match status" value="1"/>
</dbReference>
<comment type="similarity">
    <text evidence="1">Belongs to the peptidase C19 family.</text>
</comment>